<dbReference type="InterPro" id="IPR036259">
    <property type="entry name" value="MFS_trans_sf"/>
</dbReference>
<dbReference type="PRINTS" id="PR00171">
    <property type="entry name" value="SUGRTRNSPORT"/>
</dbReference>
<comment type="caution">
    <text evidence="10">The sequence shown here is derived from an EMBL/GenBank/DDBJ whole genome shotgun (WGS) entry which is preliminary data.</text>
</comment>
<dbReference type="Pfam" id="PF00083">
    <property type="entry name" value="Sugar_tr"/>
    <property type="match status" value="2"/>
</dbReference>
<feature type="transmembrane region" description="Helical" evidence="8">
    <location>
        <begin position="108"/>
        <end position="126"/>
    </location>
</feature>
<evidence type="ECO:0000256" key="6">
    <source>
        <dbReference type="ARBA" id="ARBA00023136"/>
    </source>
</evidence>
<dbReference type="Proteomes" id="UP001339911">
    <property type="component" value="Unassembled WGS sequence"/>
</dbReference>
<evidence type="ECO:0000259" key="9">
    <source>
        <dbReference type="PROSITE" id="PS50850"/>
    </source>
</evidence>
<feature type="transmembrane region" description="Helical" evidence="8">
    <location>
        <begin position="360"/>
        <end position="380"/>
    </location>
</feature>
<dbReference type="InterPro" id="IPR005829">
    <property type="entry name" value="Sugar_transporter_CS"/>
</dbReference>
<dbReference type="PROSITE" id="PS00216">
    <property type="entry name" value="SUGAR_TRANSPORT_1"/>
    <property type="match status" value="1"/>
</dbReference>
<feature type="transmembrane region" description="Helical" evidence="8">
    <location>
        <begin position="225"/>
        <end position="244"/>
    </location>
</feature>
<evidence type="ECO:0000256" key="2">
    <source>
        <dbReference type="ARBA" id="ARBA00010992"/>
    </source>
</evidence>
<evidence type="ECO:0000256" key="1">
    <source>
        <dbReference type="ARBA" id="ARBA00004651"/>
    </source>
</evidence>
<dbReference type="PANTHER" id="PTHR48020:SF12">
    <property type="entry name" value="PROTON MYO-INOSITOL COTRANSPORTER"/>
    <property type="match status" value="1"/>
</dbReference>
<dbReference type="InterPro" id="IPR050814">
    <property type="entry name" value="Myo-inositol_Transporter"/>
</dbReference>
<feature type="transmembrane region" description="Helical" evidence="8">
    <location>
        <begin position="80"/>
        <end position="102"/>
    </location>
</feature>
<keyword evidence="3" id="KW-0813">Transport</keyword>
<feature type="domain" description="Major facilitator superfamily (MFS) profile" evidence="9">
    <location>
        <begin position="9"/>
        <end position="414"/>
    </location>
</feature>
<feature type="transmembrane region" description="Helical" evidence="8">
    <location>
        <begin position="292"/>
        <end position="314"/>
    </location>
</feature>
<keyword evidence="6 8" id="KW-0472">Membrane</keyword>
<dbReference type="RefSeq" id="WP_331205681.1">
    <property type="nucleotide sequence ID" value="NZ_JAZGQL010000001.1"/>
</dbReference>
<proteinExistence type="inferred from homology"/>
<comment type="subcellular location">
    <subcellularLocation>
        <location evidence="1">Cell membrane</location>
        <topology evidence="1">Multi-pass membrane protein</topology>
    </subcellularLocation>
</comment>
<dbReference type="EMBL" id="JAZGQL010000001">
    <property type="protein sequence ID" value="MEE6305265.1"/>
    <property type="molecule type" value="Genomic_DNA"/>
</dbReference>
<feature type="transmembrane region" description="Helical" evidence="8">
    <location>
        <begin position="326"/>
        <end position="348"/>
    </location>
</feature>
<organism evidence="10 11">
    <name type="scientific">Plantactinospora veratri</name>
    <dbReference type="NCBI Taxonomy" id="1436122"/>
    <lineage>
        <taxon>Bacteria</taxon>
        <taxon>Bacillati</taxon>
        <taxon>Actinomycetota</taxon>
        <taxon>Actinomycetes</taxon>
        <taxon>Micromonosporales</taxon>
        <taxon>Micromonosporaceae</taxon>
        <taxon>Plantactinospora</taxon>
    </lineage>
</organism>
<evidence type="ECO:0000256" key="3">
    <source>
        <dbReference type="ARBA" id="ARBA00022448"/>
    </source>
</evidence>
<feature type="transmembrane region" description="Helical" evidence="8">
    <location>
        <begin position="386"/>
        <end position="408"/>
    </location>
</feature>
<feature type="transmembrane region" description="Helical" evidence="8">
    <location>
        <begin position="165"/>
        <end position="186"/>
    </location>
</feature>
<evidence type="ECO:0000313" key="10">
    <source>
        <dbReference type="EMBL" id="MEE6305265.1"/>
    </source>
</evidence>
<feature type="transmembrane region" description="Helical" evidence="8">
    <location>
        <begin position="15"/>
        <end position="38"/>
    </location>
</feature>
<sequence>MSEARPAATVGRTTAVAVATGLNYGYFGAAMAGAQLFLTPRLGLDTTAQGSLFAVPIVGMILGTVLAGRLVAALGRKYTLLWMAVGAAVFSAASPLVAELLWLNVTRFLLGLVLGVTSVVVPIFVAESAPTARRGRIAVLHQVSTIGGIVGAFLVVYLLADTGQWRIMLGLSAVFGVLVVVLLVPAPETPHGLALRGDRATRAPGPTGDRTNALRELFGPAYRPVTLFVIVLGTLVQLTGISAVSNFSPRIFEGMGFRGPFALLVLPAVVQLAGLVASLCSAVAVDRLGRRATLLTGTAVMALGHGLLVAAFALESVDGWSTRLGFGGLLLFAVGFNAGLGSLVWVYASEGYSDHLRGAGATALLLPNLTANFLLAQFFLGALVGLGGVATFGALLGITLLTWVFLYLRAPETKDRSLAEIHAYWQNGRRWPDPATSLSPDPDPDPVDRVTR</sequence>
<evidence type="ECO:0000256" key="8">
    <source>
        <dbReference type="SAM" id="Phobius"/>
    </source>
</evidence>
<keyword evidence="11" id="KW-1185">Reference proteome</keyword>
<evidence type="ECO:0000256" key="5">
    <source>
        <dbReference type="ARBA" id="ARBA00022989"/>
    </source>
</evidence>
<accession>A0ABU7S5T1</accession>
<feature type="region of interest" description="Disordered" evidence="7">
    <location>
        <begin position="431"/>
        <end position="452"/>
    </location>
</feature>
<protein>
    <submittedName>
        <fullName evidence="10">MFS transporter</fullName>
    </submittedName>
</protein>
<keyword evidence="5 8" id="KW-1133">Transmembrane helix</keyword>
<feature type="transmembrane region" description="Helical" evidence="8">
    <location>
        <begin position="50"/>
        <end position="68"/>
    </location>
</feature>
<dbReference type="SUPFAM" id="SSF103473">
    <property type="entry name" value="MFS general substrate transporter"/>
    <property type="match status" value="1"/>
</dbReference>
<dbReference type="InterPro" id="IPR005828">
    <property type="entry name" value="MFS_sugar_transport-like"/>
</dbReference>
<dbReference type="InterPro" id="IPR003663">
    <property type="entry name" value="Sugar/inositol_transpt"/>
</dbReference>
<name>A0ABU7S5T1_9ACTN</name>
<evidence type="ECO:0000256" key="4">
    <source>
        <dbReference type="ARBA" id="ARBA00022692"/>
    </source>
</evidence>
<dbReference type="InterPro" id="IPR020846">
    <property type="entry name" value="MFS_dom"/>
</dbReference>
<keyword evidence="4 8" id="KW-0812">Transmembrane</keyword>
<comment type="similarity">
    <text evidence="2">Belongs to the major facilitator superfamily. Sugar transporter (TC 2.A.1.1) family.</text>
</comment>
<dbReference type="PROSITE" id="PS50850">
    <property type="entry name" value="MFS"/>
    <property type="match status" value="1"/>
</dbReference>
<evidence type="ECO:0000313" key="11">
    <source>
        <dbReference type="Proteomes" id="UP001339911"/>
    </source>
</evidence>
<dbReference type="PANTHER" id="PTHR48020">
    <property type="entry name" value="PROTON MYO-INOSITOL COTRANSPORTER"/>
    <property type="match status" value="1"/>
</dbReference>
<gene>
    <name evidence="10" type="ORF">V1634_00255</name>
</gene>
<feature type="transmembrane region" description="Helical" evidence="8">
    <location>
        <begin position="264"/>
        <end position="285"/>
    </location>
</feature>
<feature type="transmembrane region" description="Helical" evidence="8">
    <location>
        <begin position="138"/>
        <end position="159"/>
    </location>
</feature>
<dbReference type="Gene3D" id="1.20.1250.20">
    <property type="entry name" value="MFS general substrate transporter like domains"/>
    <property type="match status" value="2"/>
</dbReference>
<evidence type="ECO:0000256" key="7">
    <source>
        <dbReference type="SAM" id="MobiDB-lite"/>
    </source>
</evidence>
<reference evidence="10 11" key="1">
    <citation type="submission" date="2024-01" db="EMBL/GenBank/DDBJ databases">
        <title>Genome insights into Plantactinospora veratri sp. nov.</title>
        <authorList>
            <person name="Wang L."/>
        </authorList>
    </citation>
    <scope>NUCLEOTIDE SEQUENCE [LARGE SCALE GENOMIC DNA]</scope>
    <source>
        <strain evidence="10 11">NEAU-FHS4</strain>
    </source>
</reference>